<organism evidence="1 2">
    <name type="scientific">Irpex rosettiformis</name>
    <dbReference type="NCBI Taxonomy" id="378272"/>
    <lineage>
        <taxon>Eukaryota</taxon>
        <taxon>Fungi</taxon>
        <taxon>Dikarya</taxon>
        <taxon>Basidiomycota</taxon>
        <taxon>Agaricomycotina</taxon>
        <taxon>Agaricomycetes</taxon>
        <taxon>Polyporales</taxon>
        <taxon>Irpicaceae</taxon>
        <taxon>Irpex</taxon>
    </lineage>
</organism>
<reference evidence="1" key="1">
    <citation type="journal article" date="2021" name="Environ. Microbiol.">
        <title>Gene family expansions and transcriptome signatures uncover fungal adaptations to wood decay.</title>
        <authorList>
            <person name="Hage H."/>
            <person name="Miyauchi S."/>
            <person name="Viragh M."/>
            <person name="Drula E."/>
            <person name="Min B."/>
            <person name="Chaduli D."/>
            <person name="Navarro D."/>
            <person name="Favel A."/>
            <person name="Norest M."/>
            <person name="Lesage-Meessen L."/>
            <person name="Balint B."/>
            <person name="Merenyi Z."/>
            <person name="de Eugenio L."/>
            <person name="Morin E."/>
            <person name="Martinez A.T."/>
            <person name="Baldrian P."/>
            <person name="Stursova M."/>
            <person name="Martinez M.J."/>
            <person name="Novotny C."/>
            <person name="Magnuson J.K."/>
            <person name="Spatafora J.W."/>
            <person name="Maurice S."/>
            <person name="Pangilinan J."/>
            <person name="Andreopoulos W."/>
            <person name="LaButti K."/>
            <person name="Hundley H."/>
            <person name="Na H."/>
            <person name="Kuo A."/>
            <person name="Barry K."/>
            <person name="Lipzen A."/>
            <person name="Henrissat B."/>
            <person name="Riley R."/>
            <person name="Ahrendt S."/>
            <person name="Nagy L.G."/>
            <person name="Grigoriev I.V."/>
            <person name="Martin F."/>
            <person name="Rosso M.N."/>
        </authorList>
    </citation>
    <scope>NUCLEOTIDE SEQUENCE</scope>
    <source>
        <strain evidence="1">CBS 384.51</strain>
    </source>
</reference>
<gene>
    <name evidence="1" type="ORF">BDY19DRAFT_994902</name>
</gene>
<protein>
    <submittedName>
        <fullName evidence="1">ADP-ribosylation</fullName>
    </submittedName>
</protein>
<accession>A0ACB8TZZ7</accession>
<dbReference type="EMBL" id="MU274917">
    <property type="protein sequence ID" value="KAI0087590.1"/>
    <property type="molecule type" value="Genomic_DNA"/>
</dbReference>
<sequence>MKLAPTILSVNNNHQVFKDVTKQFIDQWKHNTRIPNVLKVWRIIGLKTLLDDFSRYKLSVERNRNLPGGNSKRRWHGTVRACKLGDDESERTLCQDHACSLCSIIESSFRLAEFGKRTNYGRFGTGIYTSATSSKANDYSRERGGSPYKTMLLNDVVLGNAKKLYTDEPNLTQPPTGHDSVIGEPGHSLNYDEAIVYKNEAIRPLFLVIYQ</sequence>
<dbReference type="Proteomes" id="UP001055072">
    <property type="component" value="Unassembled WGS sequence"/>
</dbReference>
<proteinExistence type="predicted"/>
<keyword evidence="2" id="KW-1185">Reference proteome</keyword>
<evidence type="ECO:0000313" key="2">
    <source>
        <dbReference type="Proteomes" id="UP001055072"/>
    </source>
</evidence>
<name>A0ACB8TZZ7_9APHY</name>
<evidence type="ECO:0000313" key="1">
    <source>
        <dbReference type="EMBL" id="KAI0087590.1"/>
    </source>
</evidence>
<comment type="caution">
    <text evidence="1">The sequence shown here is derived from an EMBL/GenBank/DDBJ whole genome shotgun (WGS) entry which is preliminary data.</text>
</comment>